<evidence type="ECO:0000313" key="2">
    <source>
        <dbReference type="EMBL" id="JAD82514.1"/>
    </source>
</evidence>
<feature type="compositionally biased region" description="Polar residues" evidence="1">
    <location>
        <begin position="1"/>
        <end position="11"/>
    </location>
</feature>
<reference evidence="2" key="1">
    <citation type="submission" date="2014-09" db="EMBL/GenBank/DDBJ databases">
        <authorList>
            <person name="Magalhaes I.L.F."/>
            <person name="Oliveira U."/>
            <person name="Santos F.R."/>
            <person name="Vidigal T.H.D.A."/>
            <person name="Brescovit A.D."/>
            <person name="Santos A.J."/>
        </authorList>
    </citation>
    <scope>NUCLEOTIDE SEQUENCE</scope>
    <source>
        <tissue evidence="2">Shoot tissue taken approximately 20 cm above the soil surface</tissue>
    </source>
</reference>
<accession>A0A0A9D1N3</accession>
<feature type="compositionally biased region" description="Polar residues" evidence="1">
    <location>
        <begin position="35"/>
        <end position="50"/>
    </location>
</feature>
<reference evidence="2" key="2">
    <citation type="journal article" date="2015" name="Data Brief">
        <title>Shoot transcriptome of the giant reed, Arundo donax.</title>
        <authorList>
            <person name="Barrero R.A."/>
            <person name="Guerrero F.D."/>
            <person name="Moolhuijzen P."/>
            <person name="Goolsby J.A."/>
            <person name="Tidwell J."/>
            <person name="Bellgard S.E."/>
            <person name="Bellgard M.I."/>
        </authorList>
    </citation>
    <scope>NUCLEOTIDE SEQUENCE</scope>
    <source>
        <tissue evidence="2">Shoot tissue taken approximately 20 cm above the soil surface</tissue>
    </source>
</reference>
<dbReference type="AlphaFoldDB" id="A0A0A9D1N3"/>
<dbReference type="EMBL" id="GBRH01215381">
    <property type="protein sequence ID" value="JAD82514.1"/>
    <property type="molecule type" value="Transcribed_RNA"/>
</dbReference>
<name>A0A0A9D1N3_ARUDO</name>
<organism evidence="2">
    <name type="scientific">Arundo donax</name>
    <name type="common">Giant reed</name>
    <name type="synonym">Donax arundinaceus</name>
    <dbReference type="NCBI Taxonomy" id="35708"/>
    <lineage>
        <taxon>Eukaryota</taxon>
        <taxon>Viridiplantae</taxon>
        <taxon>Streptophyta</taxon>
        <taxon>Embryophyta</taxon>
        <taxon>Tracheophyta</taxon>
        <taxon>Spermatophyta</taxon>
        <taxon>Magnoliopsida</taxon>
        <taxon>Liliopsida</taxon>
        <taxon>Poales</taxon>
        <taxon>Poaceae</taxon>
        <taxon>PACMAD clade</taxon>
        <taxon>Arundinoideae</taxon>
        <taxon>Arundineae</taxon>
        <taxon>Arundo</taxon>
    </lineage>
</organism>
<sequence length="116" mass="11914">MALHHQSTTAQPAWPMQRRPTAPPKADGEVKGRPTLTQGLSPVPSSTNLEGGNWGGRQLEALETHTPHQSWQELAGTAIVLSTVAAAYSGGPWGAAPGGIAKGGREKGDEGSGAVQ</sequence>
<evidence type="ECO:0000256" key="1">
    <source>
        <dbReference type="SAM" id="MobiDB-lite"/>
    </source>
</evidence>
<protein>
    <submittedName>
        <fullName evidence="2">Uncharacterized protein</fullName>
    </submittedName>
</protein>
<feature type="region of interest" description="Disordered" evidence="1">
    <location>
        <begin position="95"/>
        <end position="116"/>
    </location>
</feature>
<feature type="region of interest" description="Disordered" evidence="1">
    <location>
        <begin position="1"/>
        <end position="55"/>
    </location>
</feature>
<proteinExistence type="predicted"/>